<comment type="subcellular location">
    <subcellularLocation>
        <location evidence="1">Secreted</location>
    </subcellularLocation>
</comment>
<dbReference type="Gene3D" id="2.150.10.10">
    <property type="entry name" value="Serralysin-like metalloprotease, C-terminal"/>
    <property type="match status" value="3"/>
</dbReference>
<evidence type="ECO:0000256" key="1">
    <source>
        <dbReference type="ARBA" id="ARBA00004613"/>
    </source>
</evidence>
<dbReference type="AlphaFoldDB" id="A0A164AJU2"/>
<dbReference type="GO" id="GO:0005509">
    <property type="term" value="F:calcium ion binding"/>
    <property type="evidence" value="ECO:0007669"/>
    <property type="project" value="InterPro"/>
</dbReference>
<dbReference type="PANTHER" id="PTHR38340:SF1">
    <property type="entry name" value="S-LAYER PROTEIN"/>
    <property type="match status" value="1"/>
</dbReference>
<evidence type="ECO:0008006" key="6">
    <source>
        <dbReference type="Google" id="ProtNLM"/>
    </source>
</evidence>
<keyword evidence="5" id="KW-1185">Reference proteome</keyword>
<dbReference type="InterPro" id="IPR001343">
    <property type="entry name" value="Hemolysn_Ca-bd"/>
</dbReference>
<dbReference type="PANTHER" id="PTHR38340">
    <property type="entry name" value="S-LAYER PROTEIN"/>
    <property type="match status" value="1"/>
</dbReference>
<dbReference type="EMBL" id="LVYV01000001">
    <property type="protein sequence ID" value="KZD24927.1"/>
    <property type="molecule type" value="Genomic_DNA"/>
</dbReference>
<evidence type="ECO:0000256" key="2">
    <source>
        <dbReference type="ARBA" id="ARBA00022525"/>
    </source>
</evidence>
<dbReference type="InterPro" id="IPR018511">
    <property type="entry name" value="Hemolysin-typ_Ca-bd_CS"/>
</dbReference>
<dbReference type="STRING" id="943830.A4A58_00055"/>
<evidence type="ECO:0000313" key="5">
    <source>
        <dbReference type="Proteomes" id="UP000076574"/>
    </source>
</evidence>
<sequence>MAFVGPEFPINSTTDFGQAYSAQTTLPDGRMMVVWGSELRDADGFTSGFELRGRVFDAEGVPAESDFVIATVSPRNIILPTIVTLADGSALVSWGEFASDTASDIHTRIVTADGVSGPDVIVNTTPTALGQPGPNAKTLADGHILLTWTSNEDSSGGTNPYPLEIRGRILDAHGTPEGADFIVNSDLAGSQLGGNAIALADGRALAFWTDLSPDAGAHVEGRFVNSDGTSTSPDFSLLPLSSTDQSGVSAAELADGRILLTWTQQQVGTFSNDVHGRILNADGSVGVSDIIINASNDAYANSPVVTALPDGRALVIWEGSDFSAGTNGILGHIVNADGSVTGPDFVVNSATDNVDALPSLISLENGELFATWTAYVPSLGSDDIHGRIMSFNTITNGTPGADVLPGTADNDIIHGGDGRDTIHGAAGNDVLHGDGGNDFLYGDAGNDFLFGSDDDDRMWGGEGNDIFVGGKGGDAFAGASGIDTVRYETSSAGIHVDLTLGTGSGSDAAGDSFSSIEIVIGSRFDDTLNGDGAANMLSGGGGKDVLDGRDGNDTLDGGEGNDALTGGAGNDILHGGAGNDQLWGNAGEDILAGGAGADVLAGGAGADRFVFTAVTDSTPGVMDRITDFGTGDRIDLSAVDADSNAAGQQAFAFIGGAAFGHIAGQLRYADHLLQGDVNGDGSADFQVHVNVVSLKASDFIL</sequence>
<dbReference type="OrthoDB" id="9773411at2"/>
<proteinExistence type="predicted"/>
<gene>
    <name evidence="4" type="ORF">A4A58_00055</name>
</gene>
<reference evidence="4 5" key="1">
    <citation type="submission" date="2016-03" db="EMBL/GenBank/DDBJ databases">
        <title>Microsymbionts genomes from the relict species Vavilovia formosa (Stev.) Fed.</title>
        <authorList>
            <person name="Kopat V."/>
            <person name="Chirak E."/>
            <person name="Kimeklis A."/>
            <person name="Andronov E."/>
        </authorList>
    </citation>
    <scope>NUCLEOTIDE SEQUENCE [LARGE SCALE GENOMIC DNA]</scope>
    <source>
        <strain evidence="4 5">Vaf07</strain>
    </source>
</reference>
<comment type="caution">
    <text evidence="4">The sequence shown here is derived from an EMBL/GenBank/DDBJ whole genome shotgun (WGS) entry which is preliminary data.</text>
</comment>
<dbReference type="PROSITE" id="PS00330">
    <property type="entry name" value="HEMOLYSIN_CALCIUM"/>
    <property type="match status" value="3"/>
</dbReference>
<dbReference type="Proteomes" id="UP000076574">
    <property type="component" value="Unassembled WGS sequence"/>
</dbReference>
<dbReference type="GO" id="GO:0005615">
    <property type="term" value="C:extracellular space"/>
    <property type="evidence" value="ECO:0007669"/>
    <property type="project" value="InterPro"/>
</dbReference>
<organism evidence="4 5">
    <name type="scientific">Tardiphaga robiniae</name>
    <dbReference type="NCBI Taxonomy" id="943830"/>
    <lineage>
        <taxon>Bacteria</taxon>
        <taxon>Pseudomonadati</taxon>
        <taxon>Pseudomonadota</taxon>
        <taxon>Alphaproteobacteria</taxon>
        <taxon>Hyphomicrobiales</taxon>
        <taxon>Nitrobacteraceae</taxon>
        <taxon>Tardiphaga</taxon>
    </lineage>
</organism>
<dbReference type="InterPro" id="IPR011049">
    <property type="entry name" value="Serralysin-like_metalloprot_C"/>
</dbReference>
<dbReference type="PRINTS" id="PR00313">
    <property type="entry name" value="CABNDNGRPT"/>
</dbReference>
<feature type="region of interest" description="Disordered" evidence="3">
    <location>
        <begin position="539"/>
        <end position="561"/>
    </location>
</feature>
<evidence type="ECO:0000313" key="4">
    <source>
        <dbReference type="EMBL" id="KZD24927.1"/>
    </source>
</evidence>
<name>A0A164AJU2_9BRAD</name>
<dbReference type="RefSeq" id="WP_068728689.1">
    <property type="nucleotide sequence ID" value="NZ_LVYV01000001.1"/>
</dbReference>
<evidence type="ECO:0000256" key="3">
    <source>
        <dbReference type="SAM" id="MobiDB-lite"/>
    </source>
</evidence>
<dbReference type="InterPro" id="IPR050557">
    <property type="entry name" value="RTX_toxin/Mannuronan_C5-epim"/>
</dbReference>
<dbReference type="Pfam" id="PF00353">
    <property type="entry name" value="HemolysinCabind"/>
    <property type="match status" value="5"/>
</dbReference>
<keyword evidence="2" id="KW-0964">Secreted</keyword>
<dbReference type="SUPFAM" id="SSF51120">
    <property type="entry name" value="beta-Roll"/>
    <property type="match status" value="3"/>
</dbReference>
<accession>A0A164AJU2</accession>
<protein>
    <recommendedName>
        <fullName evidence="6">Calcium-binding protein</fullName>
    </recommendedName>
</protein>